<accession>A0AAV4UP61</accession>
<dbReference type="AlphaFoldDB" id="A0AAV4UP61"/>
<evidence type="ECO:0000313" key="1">
    <source>
        <dbReference type="EMBL" id="GIY59650.1"/>
    </source>
</evidence>
<dbReference type="EMBL" id="BPLR01013228">
    <property type="protein sequence ID" value="GIY59650.1"/>
    <property type="molecule type" value="Genomic_DNA"/>
</dbReference>
<protein>
    <submittedName>
        <fullName evidence="1">Uncharacterized protein</fullName>
    </submittedName>
</protein>
<evidence type="ECO:0000313" key="2">
    <source>
        <dbReference type="Proteomes" id="UP001054945"/>
    </source>
</evidence>
<name>A0AAV4UP61_CAEEX</name>
<proteinExistence type="predicted"/>
<organism evidence="1 2">
    <name type="scientific">Caerostris extrusa</name>
    <name type="common">Bark spider</name>
    <name type="synonym">Caerostris bankana</name>
    <dbReference type="NCBI Taxonomy" id="172846"/>
    <lineage>
        <taxon>Eukaryota</taxon>
        <taxon>Metazoa</taxon>
        <taxon>Ecdysozoa</taxon>
        <taxon>Arthropoda</taxon>
        <taxon>Chelicerata</taxon>
        <taxon>Arachnida</taxon>
        <taxon>Araneae</taxon>
        <taxon>Araneomorphae</taxon>
        <taxon>Entelegynae</taxon>
        <taxon>Araneoidea</taxon>
        <taxon>Araneidae</taxon>
        <taxon>Caerostris</taxon>
    </lineage>
</organism>
<sequence>MEACATFLNVLSKDLTHKLNRFYLGQEWINPPPDSSAGQLASCHFLTPSHRSECVRATDLEASIVSRPNLFISSSRR</sequence>
<gene>
    <name evidence="1" type="ORF">CEXT_225841</name>
</gene>
<comment type="caution">
    <text evidence="1">The sequence shown here is derived from an EMBL/GenBank/DDBJ whole genome shotgun (WGS) entry which is preliminary data.</text>
</comment>
<reference evidence="1 2" key="1">
    <citation type="submission" date="2021-06" db="EMBL/GenBank/DDBJ databases">
        <title>Caerostris extrusa draft genome.</title>
        <authorList>
            <person name="Kono N."/>
            <person name="Arakawa K."/>
        </authorList>
    </citation>
    <scope>NUCLEOTIDE SEQUENCE [LARGE SCALE GENOMIC DNA]</scope>
</reference>
<keyword evidence="2" id="KW-1185">Reference proteome</keyword>
<dbReference type="Proteomes" id="UP001054945">
    <property type="component" value="Unassembled WGS sequence"/>
</dbReference>